<gene>
    <name evidence="1" type="ORF">S01H1_73395</name>
</gene>
<dbReference type="AlphaFoldDB" id="X0X169"/>
<name>X0X169_9ZZZZ</name>
<sequence length="84" mass="10249">MNFKIKEIEKEINEGNNLTDYTQYIKMKSVLQQYLLDEFYNNKESKSCIQKEKNLKIFFFILKQIGYLNIPKRQISHFNEYISK</sequence>
<proteinExistence type="predicted"/>
<dbReference type="EMBL" id="BARS01049039">
    <property type="protein sequence ID" value="GAG29177.1"/>
    <property type="molecule type" value="Genomic_DNA"/>
</dbReference>
<reference evidence="1" key="1">
    <citation type="journal article" date="2014" name="Front. Microbiol.">
        <title>High frequency of phylogenetically diverse reductive dehalogenase-homologous genes in deep subseafloor sedimentary metagenomes.</title>
        <authorList>
            <person name="Kawai M."/>
            <person name="Futagami T."/>
            <person name="Toyoda A."/>
            <person name="Takaki Y."/>
            <person name="Nishi S."/>
            <person name="Hori S."/>
            <person name="Arai W."/>
            <person name="Tsubouchi T."/>
            <person name="Morono Y."/>
            <person name="Uchiyama I."/>
            <person name="Ito T."/>
            <person name="Fujiyama A."/>
            <person name="Inagaki F."/>
            <person name="Takami H."/>
        </authorList>
    </citation>
    <scope>NUCLEOTIDE SEQUENCE</scope>
    <source>
        <strain evidence="1">Expedition CK06-06</strain>
    </source>
</reference>
<accession>X0X169</accession>
<comment type="caution">
    <text evidence="1">The sequence shown here is derived from an EMBL/GenBank/DDBJ whole genome shotgun (WGS) entry which is preliminary data.</text>
</comment>
<organism evidence="1">
    <name type="scientific">marine sediment metagenome</name>
    <dbReference type="NCBI Taxonomy" id="412755"/>
    <lineage>
        <taxon>unclassified sequences</taxon>
        <taxon>metagenomes</taxon>
        <taxon>ecological metagenomes</taxon>
    </lineage>
</organism>
<protein>
    <submittedName>
        <fullName evidence="1">Uncharacterized protein</fullName>
    </submittedName>
</protein>
<evidence type="ECO:0000313" key="1">
    <source>
        <dbReference type="EMBL" id="GAG29177.1"/>
    </source>
</evidence>